<feature type="transmembrane region" description="Helical" evidence="9">
    <location>
        <begin position="279"/>
        <end position="302"/>
    </location>
</feature>
<feature type="transmembrane region" description="Helical" evidence="9">
    <location>
        <begin position="97"/>
        <end position="115"/>
    </location>
</feature>
<comment type="caution">
    <text evidence="11">The sequence shown here is derived from an EMBL/GenBank/DDBJ whole genome shotgun (WGS) entry which is preliminary data.</text>
</comment>
<keyword evidence="5 9" id="KW-0472">Membrane</keyword>
<feature type="transmembrane region" description="Helical" evidence="9">
    <location>
        <begin position="628"/>
        <end position="650"/>
    </location>
</feature>
<feature type="transmembrane region" description="Helical" evidence="9">
    <location>
        <begin position="592"/>
        <end position="616"/>
    </location>
</feature>
<feature type="transmembrane region" description="Helical" evidence="9">
    <location>
        <begin position="186"/>
        <end position="212"/>
    </location>
</feature>
<feature type="transmembrane region" description="Helical" evidence="9">
    <location>
        <begin position="17"/>
        <end position="38"/>
    </location>
</feature>
<dbReference type="Proteomes" id="UP001159428">
    <property type="component" value="Unassembled WGS sequence"/>
</dbReference>
<proteinExistence type="inferred from homology"/>
<evidence type="ECO:0000256" key="2">
    <source>
        <dbReference type="ARBA" id="ARBA00022692"/>
    </source>
</evidence>
<accession>A0AAU9W965</accession>
<reference evidence="11 12" key="1">
    <citation type="submission" date="2022-05" db="EMBL/GenBank/DDBJ databases">
        <authorList>
            <consortium name="Genoscope - CEA"/>
            <person name="William W."/>
        </authorList>
    </citation>
    <scope>NUCLEOTIDE SEQUENCE [LARGE SCALE GENOMIC DNA]</scope>
</reference>
<evidence type="ECO:0000256" key="8">
    <source>
        <dbReference type="RuleBase" id="RU000688"/>
    </source>
</evidence>
<protein>
    <recommendedName>
        <fullName evidence="10">G-protein coupled receptors family 1 profile domain-containing protein</fullName>
    </recommendedName>
</protein>
<dbReference type="PROSITE" id="PS00237">
    <property type="entry name" value="G_PROTEIN_RECEP_F1_1"/>
    <property type="match status" value="2"/>
</dbReference>
<dbReference type="FunFam" id="1.20.1070.10:FF:000291">
    <property type="entry name" value="Predicted protein"/>
    <property type="match status" value="2"/>
</dbReference>
<evidence type="ECO:0000256" key="3">
    <source>
        <dbReference type="ARBA" id="ARBA00022989"/>
    </source>
</evidence>
<dbReference type="InterPro" id="IPR000276">
    <property type="entry name" value="GPCR_Rhodpsn"/>
</dbReference>
<keyword evidence="2 8" id="KW-0812">Transmembrane</keyword>
<dbReference type="PRINTS" id="PR00237">
    <property type="entry name" value="GPCRRHODOPSN"/>
</dbReference>
<evidence type="ECO:0000313" key="12">
    <source>
        <dbReference type="Proteomes" id="UP001159428"/>
    </source>
</evidence>
<keyword evidence="7 8" id="KW-0807">Transducer</keyword>
<evidence type="ECO:0000256" key="9">
    <source>
        <dbReference type="SAM" id="Phobius"/>
    </source>
</evidence>
<evidence type="ECO:0000256" key="6">
    <source>
        <dbReference type="ARBA" id="ARBA00023170"/>
    </source>
</evidence>
<sequence>DCGNSTSETIIPKAVTMSFYCVVLFLSVLGNSLLIFIIKRNKRMQTITNYLIANMAVSDLLLIVLATPRQIIEESFGPRRWLISGSFGSFLCKSLSFFQDISTAVSILSLVVIAIDRYRGIVFPLRKPFIKPAKLYKVVIPLIWLFSMSLHAPYFYIYGTTTTDDKTYCNQLSWGPKLDFKKSQKIFFMIVFICVIAIPECIVISLYSAIIFSLKRNAIATYQGSSNSMAARRLQEDIKVVRNIIAILIAFCVSTNPFIVAAFMFHFVWDFKIPCNMKVFVFVAHLIFYLHALVNPFIYYIFNDKYRQSFLKIFRQVSLSFMTTESPAVKSNSFWSINDSITTDTSDGFSCQSNQSDGSITKGLKIFSYCVILLLSVFGNSLLIAIIKRNKRMQTITNYLIANMAVSDILITVSAVPRQITEILLGPEIWLIKGDFGSFLCKSVSFFQDISTAVSILSLVVIAIDRYRGIVFPWRRPLIKPAKLCKVIIPLIWLVSMSLHAVYFYTFRVITINEKSYCRLSWAPKFDQKNSQEIYYVILLVFLTAIPTCVLTSLYSVIILNLKRGGIKRCKSLSNCITSQRLKEDTKVVRNILAILFAFMVCIIPINVFAILMYFVWDWKLPCGMEGFVFAVYFILYLNASVNPCIYFTFNEKYRQGLLNILKAF</sequence>
<feature type="non-terminal residue" evidence="11">
    <location>
        <position position="1"/>
    </location>
</feature>
<dbReference type="EMBL" id="CALNXJ010000008">
    <property type="protein sequence ID" value="CAH3046521.1"/>
    <property type="molecule type" value="Genomic_DNA"/>
</dbReference>
<keyword evidence="6 8" id="KW-0675">Receptor</keyword>
<comment type="similarity">
    <text evidence="8">Belongs to the G-protein coupled receptor 1 family.</text>
</comment>
<feature type="domain" description="G-protein coupled receptors family 1 profile" evidence="10">
    <location>
        <begin position="379"/>
        <end position="647"/>
    </location>
</feature>
<comment type="subcellular location">
    <subcellularLocation>
        <location evidence="1">Membrane</location>
        <topology evidence="1">Multi-pass membrane protein</topology>
    </subcellularLocation>
</comment>
<evidence type="ECO:0000256" key="7">
    <source>
        <dbReference type="ARBA" id="ARBA00023224"/>
    </source>
</evidence>
<keyword evidence="12" id="KW-1185">Reference proteome</keyword>
<dbReference type="Gene3D" id="1.20.1070.10">
    <property type="entry name" value="Rhodopsin 7-helix transmembrane proteins"/>
    <property type="match status" value="2"/>
</dbReference>
<gene>
    <name evidence="11" type="ORF">PMEA_00033305</name>
</gene>
<dbReference type="PANTHER" id="PTHR45695:SF9">
    <property type="entry name" value="LEUCOKININ RECEPTOR"/>
    <property type="match status" value="1"/>
</dbReference>
<dbReference type="PANTHER" id="PTHR45695">
    <property type="entry name" value="LEUCOKININ RECEPTOR-RELATED"/>
    <property type="match status" value="1"/>
</dbReference>
<dbReference type="SMART" id="SM01381">
    <property type="entry name" value="7TM_GPCR_Srsx"/>
    <property type="match status" value="1"/>
</dbReference>
<feature type="domain" description="G-protein coupled receptors family 1 profile" evidence="10">
    <location>
        <begin position="30"/>
        <end position="299"/>
    </location>
</feature>
<evidence type="ECO:0000256" key="4">
    <source>
        <dbReference type="ARBA" id="ARBA00023040"/>
    </source>
</evidence>
<feature type="transmembrane region" description="Helical" evidence="9">
    <location>
        <begin position="484"/>
        <end position="505"/>
    </location>
</feature>
<feature type="transmembrane region" description="Helical" evidence="9">
    <location>
        <begin position="534"/>
        <end position="562"/>
    </location>
</feature>
<dbReference type="CDD" id="cd00637">
    <property type="entry name" value="7tm_classA_rhodopsin-like"/>
    <property type="match status" value="2"/>
</dbReference>
<name>A0AAU9W965_9CNID</name>
<dbReference type="Pfam" id="PF00001">
    <property type="entry name" value="7tm_1"/>
    <property type="match status" value="2"/>
</dbReference>
<evidence type="ECO:0000256" key="5">
    <source>
        <dbReference type="ARBA" id="ARBA00023136"/>
    </source>
</evidence>
<feature type="transmembrane region" description="Helical" evidence="9">
    <location>
        <begin position="446"/>
        <end position="464"/>
    </location>
</feature>
<dbReference type="AlphaFoldDB" id="A0AAU9W965"/>
<dbReference type="GO" id="GO:0004930">
    <property type="term" value="F:G protein-coupled receptor activity"/>
    <property type="evidence" value="ECO:0007669"/>
    <property type="project" value="UniProtKB-KW"/>
</dbReference>
<evidence type="ECO:0000259" key="10">
    <source>
        <dbReference type="PROSITE" id="PS50262"/>
    </source>
</evidence>
<dbReference type="GO" id="GO:0005886">
    <property type="term" value="C:plasma membrane"/>
    <property type="evidence" value="ECO:0007669"/>
    <property type="project" value="TreeGrafter"/>
</dbReference>
<feature type="transmembrane region" description="Helical" evidence="9">
    <location>
        <begin position="50"/>
        <end position="72"/>
    </location>
</feature>
<feature type="transmembrane region" description="Helical" evidence="9">
    <location>
        <begin position="135"/>
        <end position="157"/>
    </location>
</feature>
<feature type="transmembrane region" description="Helical" evidence="9">
    <location>
        <begin position="240"/>
        <end position="267"/>
    </location>
</feature>
<feature type="transmembrane region" description="Helical" evidence="9">
    <location>
        <begin position="366"/>
        <end position="387"/>
    </location>
</feature>
<organism evidence="11 12">
    <name type="scientific">Pocillopora meandrina</name>
    <dbReference type="NCBI Taxonomy" id="46732"/>
    <lineage>
        <taxon>Eukaryota</taxon>
        <taxon>Metazoa</taxon>
        <taxon>Cnidaria</taxon>
        <taxon>Anthozoa</taxon>
        <taxon>Hexacorallia</taxon>
        <taxon>Scleractinia</taxon>
        <taxon>Astrocoeniina</taxon>
        <taxon>Pocilloporidae</taxon>
        <taxon>Pocillopora</taxon>
    </lineage>
</organism>
<dbReference type="PROSITE" id="PS50262">
    <property type="entry name" value="G_PROTEIN_RECEP_F1_2"/>
    <property type="match status" value="2"/>
</dbReference>
<evidence type="ECO:0000256" key="1">
    <source>
        <dbReference type="ARBA" id="ARBA00004141"/>
    </source>
</evidence>
<feature type="non-terminal residue" evidence="11">
    <location>
        <position position="665"/>
    </location>
</feature>
<keyword evidence="3 9" id="KW-1133">Transmembrane helix</keyword>
<keyword evidence="4 8" id="KW-0297">G-protein coupled receptor</keyword>
<evidence type="ECO:0000313" key="11">
    <source>
        <dbReference type="EMBL" id="CAH3046521.1"/>
    </source>
</evidence>
<dbReference type="SUPFAM" id="SSF81321">
    <property type="entry name" value="Family A G protein-coupled receptor-like"/>
    <property type="match status" value="2"/>
</dbReference>
<dbReference type="InterPro" id="IPR017452">
    <property type="entry name" value="GPCR_Rhodpsn_7TM"/>
</dbReference>